<sequence length="210" mass="24261">MWPTSLRNLSELASGNVFNEYFQKQFNGNEEDFQRAKEGYEEQLGRDNEKALDAAFFLITSTEITRDERIEKLRDLLKRCERALGEKNAVTFETLNLLGIKMDESGEYEEAIEYYERALKGSERTLRKNHPSMLTSVMNIAVVYKIQKDYGKAEELYQRALEGYEAQLGKDHKSTMRCPENYLNCLNVGGNSARLAELRKAHPNAHNYDV</sequence>
<dbReference type="InterPro" id="IPR011990">
    <property type="entry name" value="TPR-like_helical_dom_sf"/>
</dbReference>
<name>A0A9W7DWU8_9STRA</name>
<dbReference type="PROSITE" id="PS50005">
    <property type="entry name" value="TPR"/>
    <property type="match status" value="1"/>
</dbReference>
<organism evidence="2 3">
    <name type="scientific">Triparma laevis f. inornata</name>
    <dbReference type="NCBI Taxonomy" id="1714386"/>
    <lineage>
        <taxon>Eukaryota</taxon>
        <taxon>Sar</taxon>
        <taxon>Stramenopiles</taxon>
        <taxon>Ochrophyta</taxon>
        <taxon>Bolidophyceae</taxon>
        <taxon>Parmales</taxon>
        <taxon>Triparmaceae</taxon>
        <taxon>Triparma</taxon>
    </lineage>
</organism>
<reference evidence="3" key="1">
    <citation type="journal article" date="2023" name="Commun. Biol.">
        <title>Genome analysis of Parmales, the sister group of diatoms, reveals the evolutionary specialization of diatoms from phago-mixotrophs to photoautotrophs.</title>
        <authorList>
            <person name="Ban H."/>
            <person name="Sato S."/>
            <person name="Yoshikawa S."/>
            <person name="Yamada K."/>
            <person name="Nakamura Y."/>
            <person name="Ichinomiya M."/>
            <person name="Sato N."/>
            <person name="Blanc-Mathieu R."/>
            <person name="Endo H."/>
            <person name="Kuwata A."/>
            <person name="Ogata H."/>
        </authorList>
    </citation>
    <scope>NUCLEOTIDE SEQUENCE [LARGE SCALE GENOMIC DNA]</scope>
</reference>
<dbReference type="InterPro" id="IPR053137">
    <property type="entry name" value="NLR-like"/>
</dbReference>
<proteinExistence type="predicted"/>
<dbReference type="InterPro" id="IPR019734">
    <property type="entry name" value="TPR_rpt"/>
</dbReference>
<evidence type="ECO:0008006" key="4">
    <source>
        <dbReference type="Google" id="ProtNLM"/>
    </source>
</evidence>
<gene>
    <name evidence="2" type="ORF">TL16_g02470</name>
</gene>
<dbReference type="SMART" id="SM00028">
    <property type="entry name" value="TPR"/>
    <property type="match status" value="2"/>
</dbReference>
<evidence type="ECO:0000313" key="2">
    <source>
        <dbReference type="EMBL" id="GMH57813.1"/>
    </source>
</evidence>
<dbReference type="EMBL" id="BLQM01000060">
    <property type="protein sequence ID" value="GMH57813.1"/>
    <property type="molecule type" value="Genomic_DNA"/>
</dbReference>
<dbReference type="Pfam" id="PF13424">
    <property type="entry name" value="TPR_12"/>
    <property type="match status" value="2"/>
</dbReference>
<dbReference type="AlphaFoldDB" id="A0A9W7DWU8"/>
<accession>A0A9W7DWU8</accession>
<dbReference type="PANTHER" id="PTHR46082:SF6">
    <property type="entry name" value="AAA+ ATPASE DOMAIN-CONTAINING PROTEIN-RELATED"/>
    <property type="match status" value="1"/>
</dbReference>
<comment type="caution">
    <text evidence="2">The sequence shown here is derived from an EMBL/GenBank/DDBJ whole genome shotgun (WGS) entry which is preliminary data.</text>
</comment>
<dbReference type="PANTHER" id="PTHR46082">
    <property type="entry name" value="ATP/GTP-BINDING PROTEIN-RELATED"/>
    <property type="match status" value="1"/>
</dbReference>
<keyword evidence="1" id="KW-0802">TPR repeat</keyword>
<dbReference type="SUPFAM" id="SSF48452">
    <property type="entry name" value="TPR-like"/>
    <property type="match status" value="1"/>
</dbReference>
<dbReference type="Proteomes" id="UP001162640">
    <property type="component" value="Unassembled WGS sequence"/>
</dbReference>
<evidence type="ECO:0000313" key="3">
    <source>
        <dbReference type="Proteomes" id="UP001162640"/>
    </source>
</evidence>
<feature type="repeat" description="TPR" evidence="1">
    <location>
        <begin position="92"/>
        <end position="125"/>
    </location>
</feature>
<dbReference type="Gene3D" id="1.25.40.10">
    <property type="entry name" value="Tetratricopeptide repeat domain"/>
    <property type="match status" value="1"/>
</dbReference>
<evidence type="ECO:0000256" key="1">
    <source>
        <dbReference type="PROSITE-ProRule" id="PRU00339"/>
    </source>
</evidence>
<protein>
    <recommendedName>
        <fullName evidence="4">Kinesin light chain</fullName>
    </recommendedName>
</protein>